<accession>U7UQ41</accession>
<comment type="similarity">
    <text evidence="2">Belongs to the auxin efflux carrier (TC 2.A.69) family.</text>
</comment>
<evidence type="ECO:0000256" key="5">
    <source>
        <dbReference type="ARBA" id="ARBA00022692"/>
    </source>
</evidence>
<dbReference type="PANTHER" id="PTHR36838">
    <property type="entry name" value="AUXIN EFFLUX CARRIER FAMILY PROTEIN"/>
    <property type="match status" value="1"/>
</dbReference>
<evidence type="ECO:0000256" key="7">
    <source>
        <dbReference type="ARBA" id="ARBA00023136"/>
    </source>
</evidence>
<dbReference type="PANTHER" id="PTHR36838:SF3">
    <property type="entry name" value="TRANSPORTER AUXIN EFFLUX CARRIER EC FAMILY"/>
    <property type="match status" value="1"/>
</dbReference>
<feature type="transmembrane region" description="Helical" evidence="8">
    <location>
        <begin position="245"/>
        <end position="274"/>
    </location>
</feature>
<dbReference type="RefSeq" id="WP_023053186.1">
    <property type="nucleotide sequence ID" value="NZ_AWXA01000011.1"/>
</dbReference>
<keyword evidence="4" id="KW-1003">Cell membrane</keyword>
<evidence type="ECO:0000313" key="10">
    <source>
        <dbReference type="Proteomes" id="UP000017090"/>
    </source>
</evidence>
<proteinExistence type="inferred from homology"/>
<feature type="transmembrane region" description="Helical" evidence="8">
    <location>
        <begin position="99"/>
        <end position="122"/>
    </location>
</feature>
<dbReference type="PATRIC" id="fig|1111454.3.peg.705"/>
<feature type="transmembrane region" description="Helical" evidence="8">
    <location>
        <begin position="6"/>
        <end position="26"/>
    </location>
</feature>
<name>U7UQ41_9FIRM</name>
<dbReference type="Pfam" id="PF03547">
    <property type="entry name" value="Mem_trans"/>
    <property type="match status" value="1"/>
</dbReference>
<sequence length="325" mass="36641">MEGIGIKISFIFIDIILPLVVGYICKKKDWLSSRQYNVLIRFNIIVVMTILTLLSFWILPLRAELAMLPVFSFLNVLLPWGLVKLSGRHKKFSSLTDQGSYLIVSMPANIGSLAGLCGFILYGELSFAYVQIVGVFQNLVMLFVLFPMAYYYKYNSEHGGVVNLGAMNWRALFLNWNQLSVAGIIVGMILYSFDVPRPQILGDFFQFLIHFSAWAALVPIGYMIEFTHLQTYCRQTLDIIPVKMIITPLVLYLVGTLFFSDAVLLGTLIIMMAAPCAINSLITARLYGLNVNLAMAPFITTTVVYVFVLYPLFYILVAMGILPFR</sequence>
<feature type="transmembrane region" description="Helical" evidence="8">
    <location>
        <begin position="205"/>
        <end position="224"/>
    </location>
</feature>
<dbReference type="AlphaFoldDB" id="U7UQ41"/>
<comment type="caution">
    <text evidence="9">The sequence shown here is derived from an EMBL/GenBank/DDBJ whole genome shotgun (WGS) entry which is preliminary data.</text>
</comment>
<keyword evidence="10" id="KW-1185">Reference proteome</keyword>
<keyword evidence="5 8" id="KW-0812">Transmembrane</keyword>
<evidence type="ECO:0000313" key="9">
    <source>
        <dbReference type="EMBL" id="ERT61019.1"/>
    </source>
</evidence>
<dbReference type="GO" id="GO:0005886">
    <property type="term" value="C:plasma membrane"/>
    <property type="evidence" value="ECO:0007669"/>
    <property type="project" value="UniProtKB-SubCell"/>
</dbReference>
<dbReference type="STRING" id="1111454.HMPREF1250_0613"/>
<keyword evidence="3" id="KW-0813">Transport</keyword>
<dbReference type="Proteomes" id="UP000017090">
    <property type="component" value="Unassembled WGS sequence"/>
</dbReference>
<evidence type="ECO:0000256" key="4">
    <source>
        <dbReference type="ARBA" id="ARBA00022475"/>
    </source>
</evidence>
<evidence type="ECO:0000256" key="1">
    <source>
        <dbReference type="ARBA" id="ARBA00004651"/>
    </source>
</evidence>
<keyword evidence="6 8" id="KW-1133">Transmembrane helix</keyword>
<evidence type="ECO:0000256" key="6">
    <source>
        <dbReference type="ARBA" id="ARBA00022989"/>
    </source>
</evidence>
<feature type="transmembrane region" description="Helical" evidence="8">
    <location>
        <begin position="294"/>
        <end position="322"/>
    </location>
</feature>
<dbReference type="Gene3D" id="1.20.1530.20">
    <property type="match status" value="1"/>
</dbReference>
<reference evidence="9 10" key="1">
    <citation type="submission" date="2013-09" db="EMBL/GenBank/DDBJ databases">
        <authorList>
            <person name="Durkin A.S."/>
            <person name="Haft D.R."/>
            <person name="McCorrison J."/>
            <person name="Torralba M."/>
            <person name="Gillis M."/>
            <person name="Haft D.H."/>
            <person name="Methe B."/>
            <person name="Sutton G."/>
            <person name="Nelson K.E."/>
        </authorList>
    </citation>
    <scope>NUCLEOTIDE SEQUENCE [LARGE SCALE GENOMIC DNA]</scope>
    <source>
        <strain evidence="9 10">BV3C16-1</strain>
    </source>
</reference>
<organism evidence="9 10">
    <name type="scientific">Megasphaera vaginalis</name>
    <name type="common">ex Srinivasan et al. 2021</name>
    <dbReference type="NCBI Taxonomy" id="1111454"/>
    <lineage>
        <taxon>Bacteria</taxon>
        <taxon>Bacillati</taxon>
        <taxon>Bacillota</taxon>
        <taxon>Negativicutes</taxon>
        <taxon>Veillonellales</taxon>
        <taxon>Veillonellaceae</taxon>
        <taxon>Megasphaera</taxon>
    </lineage>
</organism>
<protein>
    <submittedName>
        <fullName evidence="9">Transporter, auxin efflux carrier domain protein</fullName>
    </submittedName>
</protein>
<feature type="transmembrane region" description="Helical" evidence="8">
    <location>
        <begin position="65"/>
        <end position="87"/>
    </location>
</feature>
<dbReference type="OrthoDB" id="1622577at2"/>
<dbReference type="eggNOG" id="COG0679">
    <property type="taxonomic scope" value="Bacteria"/>
</dbReference>
<keyword evidence="7 8" id="KW-0472">Membrane</keyword>
<dbReference type="InterPro" id="IPR004776">
    <property type="entry name" value="Mem_transp_PIN-like"/>
</dbReference>
<feature type="transmembrane region" description="Helical" evidence="8">
    <location>
        <begin position="38"/>
        <end position="59"/>
    </location>
</feature>
<dbReference type="GO" id="GO:0055085">
    <property type="term" value="P:transmembrane transport"/>
    <property type="evidence" value="ECO:0007669"/>
    <property type="project" value="InterPro"/>
</dbReference>
<evidence type="ECO:0000256" key="2">
    <source>
        <dbReference type="ARBA" id="ARBA00010145"/>
    </source>
</evidence>
<dbReference type="EMBL" id="AWXA01000011">
    <property type="protein sequence ID" value="ERT61019.1"/>
    <property type="molecule type" value="Genomic_DNA"/>
</dbReference>
<evidence type="ECO:0000256" key="3">
    <source>
        <dbReference type="ARBA" id="ARBA00022448"/>
    </source>
</evidence>
<gene>
    <name evidence="9" type="ORF">HMPREF1250_0613</name>
</gene>
<feature type="transmembrane region" description="Helical" evidence="8">
    <location>
        <begin position="173"/>
        <end position="193"/>
    </location>
</feature>
<evidence type="ECO:0000256" key="8">
    <source>
        <dbReference type="SAM" id="Phobius"/>
    </source>
</evidence>
<feature type="transmembrane region" description="Helical" evidence="8">
    <location>
        <begin position="128"/>
        <end position="152"/>
    </location>
</feature>
<dbReference type="InterPro" id="IPR038770">
    <property type="entry name" value="Na+/solute_symporter_sf"/>
</dbReference>
<comment type="subcellular location">
    <subcellularLocation>
        <location evidence="1">Cell membrane</location>
        <topology evidence="1">Multi-pass membrane protein</topology>
    </subcellularLocation>
</comment>